<dbReference type="Proteomes" id="UP001140172">
    <property type="component" value="Unassembled WGS sequence"/>
</dbReference>
<feature type="region of interest" description="Disordered" evidence="1">
    <location>
        <begin position="480"/>
        <end position="527"/>
    </location>
</feature>
<dbReference type="GO" id="GO:0005694">
    <property type="term" value="C:chromosome"/>
    <property type="evidence" value="ECO:0007669"/>
    <property type="project" value="TreeGrafter"/>
</dbReference>
<dbReference type="OrthoDB" id="5594015at2759"/>
<dbReference type="InterPro" id="IPR008942">
    <property type="entry name" value="ENTH_VHS"/>
</dbReference>
<keyword evidence="3" id="KW-1185">Reference proteome</keyword>
<dbReference type="AlphaFoldDB" id="A0A9W8HCD5"/>
<sequence>MSSLAELIDALTTGSQDTPDADQTTQLKRQCRDGGAAAVQQAFDHLMRRLSVPHAHVRLLSMHLLDVLFQRSHGFRQLATARLEDILGLALGAYGQRRARPAEQAERLRGVAGRMVLGWARRFSGAYPRLAYGAWHVRHAEGIRASRRRGRVEGTDAGRRQCAWRMVDSVRMEMLVWGARMLAATRVAERSVGVAEDADDLFADPGDDGASEASVDADEVLAVVAGNRQHVAVEVSAEEMLGPRETADNAAAYDGVREALRECRAYGRRAGRWVAWLERAAQVDGVDAGGMLDEARMWVGRLDAAVALGGRVGVDALALGRRRTAAAAAEGSDSEDEAFEDVDAAASMRLRLGRRPPVAQPAERNAVFALLHEAEGLAGDPTYVDPRELLALRRRHAPAPRPLPPLTAVERELLATAPVVAFDTDLLHWSKQALPLDGVEVRHRFLGAARDAPVVRGGALERLCMRAVRYESLAEESAAAGESAAGESAAGEGAAAAGGGFLRQKRGRKRPGSAIQRLQAAMRRRRQ</sequence>
<feature type="compositionally biased region" description="Low complexity" evidence="1">
    <location>
        <begin position="480"/>
        <end position="495"/>
    </location>
</feature>
<dbReference type="GO" id="GO:0006283">
    <property type="term" value="P:transcription-coupled nucleotide-excision repair"/>
    <property type="evidence" value="ECO:0007669"/>
    <property type="project" value="TreeGrafter"/>
</dbReference>
<dbReference type="PANTHER" id="PTHR28670:SF1">
    <property type="entry name" value="UV-STIMULATED SCAFFOLD PROTEIN A"/>
    <property type="match status" value="1"/>
</dbReference>
<dbReference type="InterPro" id="IPR018610">
    <property type="entry name" value="UVSSA"/>
</dbReference>
<dbReference type="EMBL" id="JANBUM010000136">
    <property type="protein sequence ID" value="KAJ2783639.1"/>
    <property type="molecule type" value="Genomic_DNA"/>
</dbReference>
<organism evidence="2 3">
    <name type="scientific">Coemansia interrupta</name>
    <dbReference type="NCBI Taxonomy" id="1126814"/>
    <lineage>
        <taxon>Eukaryota</taxon>
        <taxon>Fungi</taxon>
        <taxon>Fungi incertae sedis</taxon>
        <taxon>Zoopagomycota</taxon>
        <taxon>Kickxellomycotina</taxon>
        <taxon>Kickxellomycetes</taxon>
        <taxon>Kickxellales</taxon>
        <taxon>Kickxellaceae</taxon>
        <taxon>Coemansia</taxon>
    </lineage>
</organism>
<evidence type="ECO:0000313" key="2">
    <source>
        <dbReference type="EMBL" id="KAJ2783639.1"/>
    </source>
</evidence>
<dbReference type="Pfam" id="PF20867">
    <property type="entry name" value="UVSSA_N"/>
    <property type="match status" value="1"/>
</dbReference>
<reference evidence="2" key="1">
    <citation type="submission" date="2022-07" db="EMBL/GenBank/DDBJ databases">
        <title>Phylogenomic reconstructions and comparative analyses of Kickxellomycotina fungi.</title>
        <authorList>
            <person name="Reynolds N.K."/>
            <person name="Stajich J.E."/>
            <person name="Barry K."/>
            <person name="Grigoriev I.V."/>
            <person name="Crous P."/>
            <person name="Smith M.E."/>
        </authorList>
    </citation>
    <scope>NUCLEOTIDE SEQUENCE</scope>
    <source>
        <strain evidence="2">BCRC 34489</strain>
    </source>
</reference>
<dbReference type="InterPro" id="IPR049408">
    <property type="entry name" value="UVSSA_N_a-solenoid_rpt"/>
</dbReference>
<proteinExistence type="predicted"/>
<protein>
    <submittedName>
        <fullName evidence="2">Uncharacterized protein</fullName>
    </submittedName>
</protein>
<evidence type="ECO:0000313" key="3">
    <source>
        <dbReference type="Proteomes" id="UP001140172"/>
    </source>
</evidence>
<dbReference type="PANTHER" id="PTHR28670">
    <property type="entry name" value="UV-STIMULATED SCAFFOLD PROTEIN A"/>
    <property type="match status" value="1"/>
</dbReference>
<accession>A0A9W8HCD5</accession>
<evidence type="ECO:0000256" key="1">
    <source>
        <dbReference type="SAM" id="MobiDB-lite"/>
    </source>
</evidence>
<comment type="caution">
    <text evidence="2">The sequence shown here is derived from an EMBL/GenBank/DDBJ whole genome shotgun (WGS) entry which is preliminary data.</text>
</comment>
<dbReference type="GO" id="GO:0000993">
    <property type="term" value="F:RNA polymerase II complex binding"/>
    <property type="evidence" value="ECO:0007669"/>
    <property type="project" value="TreeGrafter"/>
</dbReference>
<dbReference type="SUPFAM" id="SSF48464">
    <property type="entry name" value="ENTH/VHS domain"/>
    <property type="match status" value="1"/>
</dbReference>
<gene>
    <name evidence="2" type="ORF">GGI15_002507</name>
</gene>
<name>A0A9W8HCD5_9FUNG</name>
<dbReference type="GO" id="GO:0009411">
    <property type="term" value="P:response to UV"/>
    <property type="evidence" value="ECO:0007669"/>
    <property type="project" value="InterPro"/>
</dbReference>